<dbReference type="GO" id="GO:0008198">
    <property type="term" value="F:ferrous iron binding"/>
    <property type="evidence" value="ECO:0007669"/>
    <property type="project" value="TreeGrafter"/>
</dbReference>
<dbReference type="InterPro" id="IPR014710">
    <property type="entry name" value="RmlC-like_jellyroll"/>
</dbReference>
<gene>
    <name evidence="7" type="ORF">CFK40_12610</name>
</gene>
<dbReference type="Gene3D" id="2.60.120.10">
    <property type="entry name" value="Jelly Rolls"/>
    <property type="match status" value="1"/>
</dbReference>
<keyword evidence="5 6" id="KW-0408">Iron</keyword>
<evidence type="ECO:0000256" key="1">
    <source>
        <dbReference type="ARBA" id="ARBA00006622"/>
    </source>
</evidence>
<dbReference type="KEGG" id="vne:CFK40_12610"/>
<evidence type="ECO:0000313" key="7">
    <source>
        <dbReference type="EMBL" id="ASN05791.1"/>
    </source>
</evidence>
<feature type="binding site" evidence="6">
    <location>
        <position position="146"/>
    </location>
    <ligand>
        <name>Fe cation</name>
        <dbReference type="ChEBI" id="CHEBI:24875"/>
        <note>catalytic</note>
    </ligand>
</feature>
<evidence type="ECO:0000313" key="8">
    <source>
        <dbReference type="Proteomes" id="UP000204391"/>
    </source>
</evidence>
<keyword evidence="2 6" id="KW-0479">Metal-binding</keyword>
<evidence type="ECO:0000256" key="5">
    <source>
        <dbReference type="ARBA" id="ARBA00023004"/>
    </source>
</evidence>
<evidence type="ECO:0000256" key="3">
    <source>
        <dbReference type="ARBA" id="ARBA00022964"/>
    </source>
</evidence>
<keyword evidence="8" id="KW-1185">Reference proteome</keyword>
<dbReference type="PANTHER" id="PTHR12918:SF1">
    <property type="entry name" value="CYSTEINE DIOXYGENASE TYPE 1"/>
    <property type="match status" value="1"/>
</dbReference>
<keyword evidence="4" id="KW-0560">Oxidoreductase</keyword>
<dbReference type="AlphaFoldDB" id="A0A221MDT1"/>
<organism evidence="7 8">
    <name type="scientific">Virgibacillus necropolis</name>
    <dbReference type="NCBI Taxonomy" id="163877"/>
    <lineage>
        <taxon>Bacteria</taxon>
        <taxon>Bacillati</taxon>
        <taxon>Bacillota</taxon>
        <taxon>Bacilli</taxon>
        <taxon>Bacillales</taxon>
        <taxon>Bacillaceae</taxon>
        <taxon>Virgibacillus</taxon>
    </lineage>
</organism>
<dbReference type="InterPro" id="IPR011051">
    <property type="entry name" value="RmlC_Cupin_sf"/>
</dbReference>
<name>A0A221MDT1_9BACI</name>
<dbReference type="InterPro" id="IPR010300">
    <property type="entry name" value="CDO_1"/>
</dbReference>
<protein>
    <submittedName>
        <fullName evidence="7">Cysteine dioxygenase</fullName>
    </submittedName>
</protein>
<evidence type="ECO:0000256" key="6">
    <source>
        <dbReference type="PIRSR" id="PIRSR610300-51"/>
    </source>
</evidence>
<evidence type="ECO:0000256" key="4">
    <source>
        <dbReference type="ARBA" id="ARBA00023002"/>
    </source>
</evidence>
<keyword evidence="3 7" id="KW-0223">Dioxygenase</keyword>
<dbReference type="Proteomes" id="UP000204391">
    <property type="component" value="Chromosome"/>
</dbReference>
<dbReference type="RefSeq" id="WP_089532640.1">
    <property type="nucleotide sequence ID" value="NZ_CP022437.1"/>
</dbReference>
<dbReference type="OrthoDB" id="7059163at2"/>
<proteinExistence type="inferred from homology"/>
<dbReference type="CDD" id="cd10548">
    <property type="entry name" value="cupin_CDO"/>
    <property type="match status" value="1"/>
</dbReference>
<dbReference type="PANTHER" id="PTHR12918">
    <property type="entry name" value="CYSTEINE DIOXYGENASE"/>
    <property type="match status" value="1"/>
</dbReference>
<reference evidence="7 8" key="1">
    <citation type="journal article" date="2003" name="Int. J. Syst. Evol. Microbiol.">
        <title>Virgibacillus carmonensis sp. nov., Virgibacillus necropolis sp. nov. and Virgibacillus picturae sp. nov., three novel species isolated from deteriorated mural paintings, transfer of the species of the genus salibacillus to Virgibacillus, as Virgibacillus marismortui comb. nov. and Virgibacillus salexigens comb. nov., and emended description of the genus Virgibacillus.</title>
        <authorList>
            <person name="Heyrman J."/>
            <person name="Logan N.A."/>
            <person name="Busse H.J."/>
            <person name="Balcaen A."/>
            <person name="Lebbe L."/>
            <person name="Rodriguez-Diaz M."/>
            <person name="Swings J."/>
            <person name="De Vos P."/>
        </authorList>
    </citation>
    <scope>NUCLEOTIDE SEQUENCE [LARGE SCALE GENOMIC DNA]</scope>
    <source>
        <strain evidence="7 8">LMG 19488</strain>
    </source>
</reference>
<feature type="binding site" evidence="6">
    <location>
        <position position="89"/>
    </location>
    <ligand>
        <name>Fe cation</name>
        <dbReference type="ChEBI" id="CHEBI:24875"/>
        <note>catalytic</note>
    </ligand>
</feature>
<sequence>MELNKINYKLSDFIRDLTNVVETTNDDSEQVSQVEHHLSKLMRTKSWLPTEKLYAGNNSYGRHSLYRDPKDRFEVLALIWEPGQSTPLHDHDGTWGVEGVVSGRMRILNYLQSDSYSNQTIKLCYSGTMTLNEQSTGELLPPADCHILKPEGDETVVTVHVYGKQLKKFRIFEHTDQEDIFITHEKPVGYTTETCLEGLWN</sequence>
<dbReference type="EMBL" id="CP022437">
    <property type="protein sequence ID" value="ASN05791.1"/>
    <property type="molecule type" value="Genomic_DNA"/>
</dbReference>
<accession>A0A221MDT1</accession>
<evidence type="ECO:0000256" key="2">
    <source>
        <dbReference type="ARBA" id="ARBA00022723"/>
    </source>
</evidence>
<dbReference type="GO" id="GO:0016702">
    <property type="term" value="F:oxidoreductase activity, acting on single donors with incorporation of molecular oxygen, incorporation of two atoms of oxygen"/>
    <property type="evidence" value="ECO:0007669"/>
    <property type="project" value="InterPro"/>
</dbReference>
<comment type="similarity">
    <text evidence="1">Belongs to the cysteine dioxygenase family.</text>
</comment>
<dbReference type="SUPFAM" id="SSF51182">
    <property type="entry name" value="RmlC-like cupins"/>
    <property type="match status" value="1"/>
</dbReference>
<feature type="binding site" evidence="6">
    <location>
        <position position="91"/>
    </location>
    <ligand>
        <name>Fe cation</name>
        <dbReference type="ChEBI" id="CHEBI:24875"/>
        <note>catalytic</note>
    </ligand>
</feature>